<accession>A0A453MD82</accession>
<dbReference type="Proteomes" id="UP000015105">
    <property type="component" value="Chromosome 5D"/>
</dbReference>
<dbReference type="EnsemblPlants" id="AET5Gv21139400.1">
    <property type="protein sequence ID" value="AET5Gv21139400.1"/>
    <property type="gene ID" value="AET5Gv21139400"/>
</dbReference>
<evidence type="ECO:0000313" key="2">
    <source>
        <dbReference type="EnsemblPlants" id="AET5Gv21139400.1"/>
    </source>
</evidence>
<reference evidence="2" key="5">
    <citation type="journal article" date="2021" name="G3 (Bethesda)">
        <title>Aegilops tauschii genome assembly Aet v5.0 features greater sequence contiguity and improved annotation.</title>
        <authorList>
            <person name="Wang L."/>
            <person name="Zhu T."/>
            <person name="Rodriguez J.C."/>
            <person name="Deal K.R."/>
            <person name="Dubcovsky J."/>
            <person name="McGuire P.E."/>
            <person name="Lux T."/>
            <person name="Spannagl M."/>
            <person name="Mayer K.F.X."/>
            <person name="Baldrich P."/>
            <person name="Meyers B.C."/>
            <person name="Huo N."/>
            <person name="Gu Y.Q."/>
            <person name="Zhou H."/>
            <person name="Devos K.M."/>
            <person name="Bennetzen J.L."/>
            <person name="Unver T."/>
            <person name="Budak H."/>
            <person name="Gulick P.J."/>
            <person name="Galiba G."/>
            <person name="Kalapos B."/>
            <person name="Nelson D.R."/>
            <person name="Li P."/>
            <person name="You F.M."/>
            <person name="Luo M.C."/>
            <person name="Dvorak J."/>
        </authorList>
    </citation>
    <scope>NUCLEOTIDE SEQUENCE [LARGE SCALE GENOMIC DNA]</scope>
    <source>
        <strain evidence="2">cv. AL8/78</strain>
    </source>
</reference>
<evidence type="ECO:0000256" key="1">
    <source>
        <dbReference type="SAM" id="MobiDB-lite"/>
    </source>
</evidence>
<reference evidence="3" key="2">
    <citation type="journal article" date="2017" name="Nat. Plants">
        <title>The Aegilops tauschii genome reveals multiple impacts of transposons.</title>
        <authorList>
            <person name="Zhao G."/>
            <person name="Zou C."/>
            <person name="Li K."/>
            <person name="Wang K."/>
            <person name="Li T."/>
            <person name="Gao L."/>
            <person name="Zhang X."/>
            <person name="Wang H."/>
            <person name="Yang Z."/>
            <person name="Liu X."/>
            <person name="Jiang W."/>
            <person name="Mao L."/>
            <person name="Kong X."/>
            <person name="Jiao Y."/>
            <person name="Jia J."/>
        </authorList>
    </citation>
    <scope>NUCLEOTIDE SEQUENCE [LARGE SCALE GENOMIC DNA]</scope>
    <source>
        <strain evidence="3">cv. AL8/78</strain>
    </source>
</reference>
<name>A0A453MD82_AEGTS</name>
<proteinExistence type="predicted"/>
<dbReference type="AlphaFoldDB" id="A0A453MD82"/>
<reference evidence="3" key="1">
    <citation type="journal article" date="2014" name="Science">
        <title>Ancient hybridizations among the ancestral genomes of bread wheat.</title>
        <authorList>
            <consortium name="International Wheat Genome Sequencing Consortium,"/>
            <person name="Marcussen T."/>
            <person name="Sandve S.R."/>
            <person name="Heier L."/>
            <person name="Spannagl M."/>
            <person name="Pfeifer M."/>
            <person name="Jakobsen K.S."/>
            <person name="Wulff B.B."/>
            <person name="Steuernagel B."/>
            <person name="Mayer K.F."/>
            <person name="Olsen O.A."/>
        </authorList>
    </citation>
    <scope>NUCLEOTIDE SEQUENCE [LARGE SCALE GENOMIC DNA]</scope>
    <source>
        <strain evidence="3">cv. AL8/78</strain>
    </source>
</reference>
<organism evidence="2 3">
    <name type="scientific">Aegilops tauschii subsp. strangulata</name>
    <name type="common">Goatgrass</name>
    <dbReference type="NCBI Taxonomy" id="200361"/>
    <lineage>
        <taxon>Eukaryota</taxon>
        <taxon>Viridiplantae</taxon>
        <taxon>Streptophyta</taxon>
        <taxon>Embryophyta</taxon>
        <taxon>Tracheophyta</taxon>
        <taxon>Spermatophyta</taxon>
        <taxon>Magnoliopsida</taxon>
        <taxon>Liliopsida</taxon>
        <taxon>Poales</taxon>
        <taxon>Poaceae</taxon>
        <taxon>BOP clade</taxon>
        <taxon>Pooideae</taxon>
        <taxon>Triticodae</taxon>
        <taxon>Triticeae</taxon>
        <taxon>Triticinae</taxon>
        <taxon>Aegilops</taxon>
    </lineage>
</organism>
<feature type="compositionally biased region" description="Pro residues" evidence="1">
    <location>
        <begin position="1"/>
        <end position="12"/>
    </location>
</feature>
<dbReference type="Gramene" id="AET5Gv21139400.1">
    <property type="protein sequence ID" value="AET5Gv21139400.1"/>
    <property type="gene ID" value="AET5Gv21139400"/>
</dbReference>
<reference evidence="2" key="4">
    <citation type="submission" date="2019-03" db="UniProtKB">
        <authorList>
            <consortium name="EnsemblPlants"/>
        </authorList>
    </citation>
    <scope>IDENTIFICATION</scope>
</reference>
<evidence type="ECO:0000313" key="3">
    <source>
        <dbReference type="Proteomes" id="UP000015105"/>
    </source>
</evidence>
<keyword evidence="3" id="KW-1185">Reference proteome</keyword>
<sequence>RTRPIATPPSPPARASHFLLRRRRPRASGAPRSAMWRCYAGRAPQVPLGVRRVLADLARA</sequence>
<feature type="region of interest" description="Disordered" evidence="1">
    <location>
        <begin position="1"/>
        <end position="32"/>
    </location>
</feature>
<reference evidence="2" key="3">
    <citation type="journal article" date="2017" name="Nature">
        <title>Genome sequence of the progenitor of the wheat D genome Aegilops tauschii.</title>
        <authorList>
            <person name="Luo M.C."/>
            <person name="Gu Y.Q."/>
            <person name="Puiu D."/>
            <person name="Wang H."/>
            <person name="Twardziok S.O."/>
            <person name="Deal K.R."/>
            <person name="Huo N."/>
            <person name="Zhu T."/>
            <person name="Wang L."/>
            <person name="Wang Y."/>
            <person name="McGuire P.E."/>
            <person name="Liu S."/>
            <person name="Long H."/>
            <person name="Ramasamy R.K."/>
            <person name="Rodriguez J.C."/>
            <person name="Van S.L."/>
            <person name="Yuan L."/>
            <person name="Wang Z."/>
            <person name="Xia Z."/>
            <person name="Xiao L."/>
            <person name="Anderson O.D."/>
            <person name="Ouyang S."/>
            <person name="Liang Y."/>
            <person name="Zimin A.V."/>
            <person name="Pertea G."/>
            <person name="Qi P."/>
            <person name="Bennetzen J.L."/>
            <person name="Dai X."/>
            <person name="Dawson M.W."/>
            <person name="Muller H.G."/>
            <person name="Kugler K."/>
            <person name="Rivarola-Duarte L."/>
            <person name="Spannagl M."/>
            <person name="Mayer K.F.X."/>
            <person name="Lu F.H."/>
            <person name="Bevan M.W."/>
            <person name="Leroy P."/>
            <person name="Li P."/>
            <person name="You F.M."/>
            <person name="Sun Q."/>
            <person name="Liu Z."/>
            <person name="Lyons E."/>
            <person name="Wicker T."/>
            <person name="Salzberg S.L."/>
            <person name="Devos K.M."/>
            <person name="Dvorak J."/>
        </authorList>
    </citation>
    <scope>NUCLEOTIDE SEQUENCE [LARGE SCALE GENOMIC DNA]</scope>
    <source>
        <strain evidence="2">cv. AL8/78</strain>
    </source>
</reference>
<protein>
    <submittedName>
        <fullName evidence="2">Uncharacterized protein</fullName>
    </submittedName>
</protein>